<protein>
    <recommendedName>
        <fullName evidence="6">Integral membrane protein</fullName>
    </recommendedName>
</protein>
<dbReference type="Proteomes" id="UP000051380">
    <property type="component" value="Unassembled WGS sequence"/>
</dbReference>
<gene>
    <name evidence="2" type="ORF">AOQ72_03550</name>
    <name evidence="3" type="ORF">GA0061099_1011149</name>
</gene>
<keyword evidence="1" id="KW-0472">Membrane</keyword>
<keyword evidence="1" id="KW-0812">Transmembrane</keyword>
<dbReference type="AlphaFoldDB" id="A0A0R3BLP2"/>
<feature type="transmembrane region" description="Helical" evidence="1">
    <location>
        <begin position="12"/>
        <end position="37"/>
    </location>
</feature>
<dbReference type="Proteomes" id="UP000183174">
    <property type="component" value="Unassembled WGS sequence"/>
</dbReference>
<accession>A0A0R3BLP2</accession>
<feature type="transmembrane region" description="Helical" evidence="1">
    <location>
        <begin position="99"/>
        <end position="118"/>
    </location>
</feature>
<sequence>MIDASTFLRRALFADAIFSGVAALGFTFGATAFAALFNLPEALLRETGLFLIAYTALVGWLASRATVAKSLVLLVVIGNAAWTVGSIALLLSGAVSPNLAGQLMVVAQAIATGVFAELQYVGLKKSGRAVAA</sequence>
<proteinExistence type="predicted"/>
<dbReference type="OrthoDB" id="7570420at2"/>
<feature type="transmembrane region" description="Helical" evidence="1">
    <location>
        <begin position="43"/>
        <end position="62"/>
    </location>
</feature>
<dbReference type="RefSeq" id="WP_036027891.1">
    <property type="nucleotide sequence ID" value="NZ_FMAE01000011.1"/>
</dbReference>
<feature type="transmembrane region" description="Helical" evidence="1">
    <location>
        <begin position="71"/>
        <end position="93"/>
    </location>
</feature>
<dbReference type="EMBL" id="FMAE01000011">
    <property type="protein sequence ID" value="SCB49756.1"/>
    <property type="molecule type" value="Genomic_DNA"/>
</dbReference>
<evidence type="ECO:0000256" key="1">
    <source>
        <dbReference type="SAM" id="Phobius"/>
    </source>
</evidence>
<dbReference type="STRING" id="108015.GA0061099_1011149"/>
<reference evidence="2 4" key="1">
    <citation type="submission" date="2015-09" db="EMBL/GenBank/DDBJ databases">
        <title>Draft Genome Sequence of the Strain BR 3267 (Bradyrhizobium yuanmingense) recommended as inoculant for cowpea in Brazil.</title>
        <authorList>
            <person name="Simoes-Araujo J.L."/>
            <person name="Zilli J.E."/>
        </authorList>
    </citation>
    <scope>NUCLEOTIDE SEQUENCE [LARGE SCALE GENOMIC DNA]</scope>
    <source>
        <strain evidence="2 4">BR3267</strain>
    </source>
</reference>
<evidence type="ECO:0000313" key="5">
    <source>
        <dbReference type="Proteomes" id="UP000183174"/>
    </source>
</evidence>
<reference evidence="3 5" key="2">
    <citation type="submission" date="2016-08" db="EMBL/GenBank/DDBJ databases">
        <authorList>
            <person name="Seilhamer J.J."/>
        </authorList>
    </citation>
    <scope>NUCLEOTIDE SEQUENCE [LARGE SCALE GENOMIC DNA]</scope>
    <source>
        <strain evidence="3 5">CCBAU 10071</strain>
    </source>
</reference>
<keyword evidence="1" id="KW-1133">Transmembrane helix</keyword>
<evidence type="ECO:0000313" key="2">
    <source>
        <dbReference type="EMBL" id="KRP86279.1"/>
    </source>
</evidence>
<organism evidence="2 4">
    <name type="scientific">Bradyrhizobium yuanmingense</name>
    <dbReference type="NCBI Taxonomy" id="108015"/>
    <lineage>
        <taxon>Bacteria</taxon>
        <taxon>Pseudomonadati</taxon>
        <taxon>Pseudomonadota</taxon>
        <taxon>Alphaproteobacteria</taxon>
        <taxon>Hyphomicrobiales</taxon>
        <taxon>Nitrobacteraceae</taxon>
        <taxon>Bradyrhizobium</taxon>
    </lineage>
</organism>
<dbReference type="EMBL" id="LJYF01000050">
    <property type="protein sequence ID" value="KRP86279.1"/>
    <property type="molecule type" value="Genomic_DNA"/>
</dbReference>
<evidence type="ECO:0008006" key="6">
    <source>
        <dbReference type="Google" id="ProtNLM"/>
    </source>
</evidence>
<name>A0A0R3BLP2_9BRAD</name>
<evidence type="ECO:0000313" key="4">
    <source>
        <dbReference type="Proteomes" id="UP000051380"/>
    </source>
</evidence>
<evidence type="ECO:0000313" key="3">
    <source>
        <dbReference type="EMBL" id="SCB49756.1"/>
    </source>
</evidence>